<dbReference type="EMBL" id="JAVDVX010000001">
    <property type="protein sequence ID" value="MDR7088393.1"/>
    <property type="molecule type" value="Genomic_DNA"/>
</dbReference>
<dbReference type="RefSeq" id="WP_310067977.1">
    <property type="nucleotide sequence ID" value="NZ_JAVDVX010000001.1"/>
</dbReference>
<dbReference type="InterPro" id="IPR051842">
    <property type="entry name" value="uS12_prolyl_hydroxylase"/>
</dbReference>
<dbReference type="Pfam" id="PF13640">
    <property type="entry name" value="2OG-FeII_Oxy_3"/>
    <property type="match status" value="1"/>
</dbReference>
<feature type="domain" description="Prolyl 4-hydroxylase alpha subunit Fe(2+) 2OG dioxygenase" evidence="1">
    <location>
        <begin position="127"/>
        <end position="226"/>
    </location>
</feature>
<evidence type="ECO:0000313" key="2">
    <source>
        <dbReference type="EMBL" id="MDR7088393.1"/>
    </source>
</evidence>
<keyword evidence="3" id="KW-1185">Reference proteome</keyword>
<name>A0ABU1UTD4_9GAMM</name>
<comment type="caution">
    <text evidence="2">The sequence shown here is derived from an EMBL/GenBank/DDBJ whole genome shotgun (WGS) entry which is preliminary data.</text>
</comment>
<evidence type="ECO:0000313" key="3">
    <source>
        <dbReference type="Proteomes" id="UP001253595"/>
    </source>
</evidence>
<dbReference type="InterPro" id="IPR044862">
    <property type="entry name" value="Pro_4_hyd_alph_FE2OG_OXY"/>
</dbReference>
<proteinExistence type="predicted"/>
<organism evidence="2 3">
    <name type="scientific">Cellvibrio fibrivorans</name>
    <dbReference type="NCBI Taxonomy" id="126350"/>
    <lineage>
        <taxon>Bacteria</taxon>
        <taxon>Pseudomonadati</taxon>
        <taxon>Pseudomonadota</taxon>
        <taxon>Gammaproteobacteria</taxon>
        <taxon>Cellvibrionales</taxon>
        <taxon>Cellvibrionaceae</taxon>
        <taxon>Cellvibrio</taxon>
    </lineage>
</organism>
<sequence length="247" mass="28707">MLFNKAPFAFNIKELEALGEKNHSTYVNAKPFPHIVLNDFLPKKHANYVLQEFPDTNSPIWLDWKQRDLVHQPKKQGIGHASRLIDVSPYLLNMLSTFNSYPFLNFLEKLTGIEKLLPDPYFHGGGLHQILSGGKLAVHTDFNDLKALNLYRRINVLFYLNKNWKEEYNGELELWNDQLTQCEVAISPLFNRLVVFNTDKKSFHGHPKPLNTPEHITRKSIALYYYTALPNAEEHYDGITDWQDIPD</sequence>
<accession>A0ABU1UTD4</accession>
<dbReference type="PANTHER" id="PTHR12117:SF0">
    <property type="entry name" value="PROLYL 3-HYDROXYLASE OGFOD1"/>
    <property type="match status" value="1"/>
</dbReference>
<protein>
    <recommendedName>
        <fullName evidence="1">Prolyl 4-hydroxylase alpha subunit Fe(2+) 2OG dioxygenase domain-containing protein</fullName>
    </recommendedName>
</protein>
<gene>
    <name evidence="2" type="ORF">J2X05_000396</name>
</gene>
<evidence type="ECO:0000259" key="1">
    <source>
        <dbReference type="Pfam" id="PF13640"/>
    </source>
</evidence>
<dbReference type="Proteomes" id="UP001253595">
    <property type="component" value="Unassembled WGS sequence"/>
</dbReference>
<dbReference type="PANTHER" id="PTHR12117">
    <property type="entry name" value="HISTONE ACETYLTRANSFERASE COMPLEX"/>
    <property type="match status" value="1"/>
</dbReference>
<reference evidence="2 3" key="1">
    <citation type="submission" date="2023-07" db="EMBL/GenBank/DDBJ databases">
        <title>Sorghum-associated microbial communities from plants grown in Nebraska, USA.</title>
        <authorList>
            <person name="Schachtman D."/>
        </authorList>
    </citation>
    <scope>NUCLEOTIDE SEQUENCE [LARGE SCALE GENOMIC DNA]</scope>
    <source>
        <strain evidence="2 3">BE190</strain>
    </source>
</reference>
<dbReference type="Gene3D" id="2.60.120.620">
    <property type="entry name" value="q2cbj1_9rhob like domain"/>
    <property type="match status" value="1"/>
</dbReference>